<dbReference type="KEGG" id="nhe:NECHADRAFT_76543"/>
<evidence type="ECO:0000256" key="1">
    <source>
        <dbReference type="SAM" id="MobiDB-lite"/>
    </source>
</evidence>
<sequence>MVDLLPRGSQRPASPAPPRAAPVLHLTYTEGSNHQASASNRADGQVEAIPPQTRPSTSGALSALFHVAHHQVDRDFCDASQIANFQGSFLRGLTQHGPEAFNPGERPTLRLVSDLQQSSIQGVGPRNRSPLMRRLPKPGQQAICFTPANTRSWAIPAMLLFLTDDLRRETCQDPPCKDCHHYWKQAATMVVSPNNETEARVESLESVTSS</sequence>
<name>C7Z4J4_FUSV7</name>
<evidence type="ECO:0000313" key="2">
    <source>
        <dbReference type="EMBL" id="EEU40934.1"/>
    </source>
</evidence>
<feature type="compositionally biased region" description="Low complexity" evidence="1">
    <location>
        <begin position="1"/>
        <end position="13"/>
    </location>
</feature>
<reference evidence="2 3" key="1">
    <citation type="journal article" date="2009" name="PLoS Genet.">
        <title>The genome of Nectria haematococca: contribution of supernumerary chromosomes to gene expansion.</title>
        <authorList>
            <person name="Coleman J.J."/>
            <person name="Rounsley S.D."/>
            <person name="Rodriguez-Carres M."/>
            <person name="Kuo A."/>
            <person name="Wasmann C.C."/>
            <person name="Grimwood J."/>
            <person name="Schmutz J."/>
            <person name="Taga M."/>
            <person name="White G.J."/>
            <person name="Zhou S."/>
            <person name="Schwartz D.C."/>
            <person name="Freitag M."/>
            <person name="Ma L.J."/>
            <person name="Danchin E.G."/>
            <person name="Henrissat B."/>
            <person name="Coutinho P.M."/>
            <person name="Nelson D.R."/>
            <person name="Straney D."/>
            <person name="Napoli C.A."/>
            <person name="Barker B.M."/>
            <person name="Gribskov M."/>
            <person name="Rep M."/>
            <person name="Kroken S."/>
            <person name="Molnar I."/>
            <person name="Rensing C."/>
            <person name="Kennell J.C."/>
            <person name="Zamora J."/>
            <person name="Farman M.L."/>
            <person name="Selker E.U."/>
            <person name="Salamov A."/>
            <person name="Shapiro H."/>
            <person name="Pangilinan J."/>
            <person name="Lindquist E."/>
            <person name="Lamers C."/>
            <person name="Grigoriev I.V."/>
            <person name="Geiser D.M."/>
            <person name="Covert S.F."/>
            <person name="Temporini E."/>
            <person name="Vanetten H.D."/>
        </authorList>
    </citation>
    <scope>NUCLEOTIDE SEQUENCE [LARGE SCALE GENOMIC DNA]</scope>
    <source>
        <strain evidence="3">ATCC MYA-4622 / CBS 123669 / FGSC 9596 / NRRL 45880 / 77-13-4</strain>
    </source>
</reference>
<accession>C7Z4J4</accession>
<dbReference type="InParanoid" id="C7Z4J4"/>
<evidence type="ECO:0000313" key="3">
    <source>
        <dbReference type="Proteomes" id="UP000005206"/>
    </source>
</evidence>
<dbReference type="VEuPathDB" id="FungiDB:NECHADRAFT_76543"/>
<dbReference type="HOGENOM" id="CLU_1310432_0_0_1"/>
<protein>
    <submittedName>
        <fullName evidence="2">Uncharacterized protein</fullName>
    </submittedName>
</protein>
<dbReference type="GeneID" id="9678452"/>
<dbReference type="OrthoDB" id="10626481at2759"/>
<dbReference type="Proteomes" id="UP000005206">
    <property type="component" value="Chromosome 2"/>
</dbReference>
<dbReference type="EMBL" id="GG698910">
    <property type="protein sequence ID" value="EEU40934.1"/>
    <property type="molecule type" value="Genomic_DNA"/>
</dbReference>
<organism evidence="2 3">
    <name type="scientific">Fusarium vanettenii (strain ATCC MYA-4622 / CBS 123669 / FGSC 9596 / NRRL 45880 / 77-13-4)</name>
    <name type="common">Fusarium solani subsp. pisi</name>
    <dbReference type="NCBI Taxonomy" id="660122"/>
    <lineage>
        <taxon>Eukaryota</taxon>
        <taxon>Fungi</taxon>
        <taxon>Dikarya</taxon>
        <taxon>Ascomycota</taxon>
        <taxon>Pezizomycotina</taxon>
        <taxon>Sordariomycetes</taxon>
        <taxon>Hypocreomycetidae</taxon>
        <taxon>Hypocreales</taxon>
        <taxon>Nectriaceae</taxon>
        <taxon>Fusarium</taxon>
        <taxon>Fusarium solani species complex</taxon>
        <taxon>Fusarium vanettenii</taxon>
    </lineage>
</organism>
<dbReference type="AlphaFoldDB" id="C7Z4J4"/>
<proteinExistence type="predicted"/>
<feature type="region of interest" description="Disordered" evidence="1">
    <location>
        <begin position="1"/>
        <end position="20"/>
    </location>
</feature>
<dbReference type="RefSeq" id="XP_003046647.1">
    <property type="nucleotide sequence ID" value="XM_003046601.1"/>
</dbReference>
<gene>
    <name evidence="2" type="ORF">NECHADRAFT_76543</name>
</gene>
<keyword evidence="3" id="KW-1185">Reference proteome</keyword>